<dbReference type="RefSeq" id="WP_147112182.1">
    <property type="nucleotide sequence ID" value="NZ_BJVJ01000059.1"/>
</dbReference>
<protein>
    <recommendedName>
        <fullName evidence="2">histidine kinase</fullName>
        <ecNumber evidence="2">2.7.13.3</ecNumber>
    </recommendedName>
</protein>
<feature type="domain" description="Histidine kinase" evidence="8">
    <location>
        <begin position="32"/>
        <end position="225"/>
    </location>
</feature>
<evidence type="ECO:0000256" key="7">
    <source>
        <dbReference type="SAM" id="MobiDB-lite"/>
    </source>
</evidence>
<organism evidence="9 10">
    <name type="scientific">Pseudonocardia sulfidoxydans NBRC 16205</name>
    <dbReference type="NCBI Taxonomy" id="1223511"/>
    <lineage>
        <taxon>Bacteria</taxon>
        <taxon>Bacillati</taxon>
        <taxon>Actinomycetota</taxon>
        <taxon>Actinomycetes</taxon>
        <taxon>Pseudonocardiales</taxon>
        <taxon>Pseudonocardiaceae</taxon>
        <taxon>Pseudonocardia</taxon>
    </lineage>
</organism>
<dbReference type="InterPro" id="IPR004358">
    <property type="entry name" value="Sig_transdc_His_kin-like_C"/>
</dbReference>
<dbReference type="CDD" id="cd00077">
    <property type="entry name" value="HDc"/>
    <property type="match status" value="1"/>
</dbReference>
<dbReference type="Proteomes" id="UP000321685">
    <property type="component" value="Unassembled WGS sequence"/>
</dbReference>
<evidence type="ECO:0000256" key="6">
    <source>
        <dbReference type="ARBA" id="ARBA00023012"/>
    </source>
</evidence>
<feature type="region of interest" description="Disordered" evidence="7">
    <location>
        <begin position="245"/>
        <end position="270"/>
    </location>
</feature>
<comment type="catalytic activity">
    <reaction evidence="1">
        <text>ATP + protein L-histidine = ADP + protein N-phospho-L-histidine.</text>
        <dbReference type="EC" id="2.7.13.3"/>
    </reaction>
</comment>
<dbReference type="GO" id="GO:0004673">
    <property type="term" value="F:protein histidine kinase activity"/>
    <property type="evidence" value="ECO:0007669"/>
    <property type="project" value="UniProtKB-EC"/>
</dbReference>
<dbReference type="InterPro" id="IPR003607">
    <property type="entry name" value="HD/PDEase_dom"/>
</dbReference>
<dbReference type="AlphaFoldDB" id="A0A511DRE7"/>
<dbReference type="Gene3D" id="3.30.565.10">
    <property type="entry name" value="Histidine kinase-like ATPase, C-terminal domain"/>
    <property type="match status" value="1"/>
</dbReference>
<dbReference type="InterPro" id="IPR050980">
    <property type="entry name" value="2C_sensor_his_kinase"/>
</dbReference>
<keyword evidence="3" id="KW-0597">Phosphoprotein</keyword>
<dbReference type="PROSITE" id="PS50109">
    <property type="entry name" value="HIS_KIN"/>
    <property type="match status" value="1"/>
</dbReference>
<evidence type="ECO:0000313" key="9">
    <source>
        <dbReference type="EMBL" id="GEL25628.1"/>
    </source>
</evidence>
<reference evidence="9 10" key="1">
    <citation type="submission" date="2019-07" db="EMBL/GenBank/DDBJ databases">
        <title>Whole genome shotgun sequence of Pseudonocardia sulfidoxydans NBRC 16205.</title>
        <authorList>
            <person name="Hosoyama A."/>
            <person name="Uohara A."/>
            <person name="Ohji S."/>
            <person name="Ichikawa N."/>
        </authorList>
    </citation>
    <scope>NUCLEOTIDE SEQUENCE [LARGE SCALE GENOMIC DNA]</scope>
    <source>
        <strain evidence="9 10">NBRC 16205</strain>
    </source>
</reference>
<proteinExistence type="predicted"/>
<dbReference type="SUPFAM" id="SSF55874">
    <property type="entry name" value="ATPase domain of HSP90 chaperone/DNA topoisomerase II/histidine kinase"/>
    <property type="match status" value="1"/>
</dbReference>
<dbReference type="OrthoDB" id="3474644at2"/>
<evidence type="ECO:0000256" key="2">
    <source>
        <dbReference type="ARBA" id="ARBA00012438"/>
    </source>
</evidence>
<comment type="caution">
    <text evidence="9">The sequence shown here is derived from an EMBL/GenBank/DDBJ whole genome shotgun (WGS) entry which is preliminary data.</text>
</comment>
<dbReference type="InterPro" id="IPR005467">
    <property type="entry name" value="His_kinase_dom"/>
</dbReference>
<dbReference type="EC" id="2.7.13.3" evidence="2"/>
<dbReference type="InterPro" id="IPR036890">
    <property type="entry name" value="HATPase_C_sf"/>
</dbReference>
<keyword evidence="6" id="KW-0902">Two-component regulatory system</keyword>
<keyword evidence="4" id="KW-0808">Transferase</keyword>
<dbReference type="PRINTS" id="PR00344">
    <property type="entry name" value="BCTRLSENSOR"/>
</dbReference>
<dbReference type="SMART" id="SM00387">
    <property type="entry name" value="HATPase_c"/>
    <property type="match status" value="1"/>
</dbReference>
<dbReference type="EMBL" id="BJVJ01000059">
    <property type="protein sequence ID" value="GEL25628.1"/>
    <property type="molecule type" value="Genomic_DNA"/>
</dbReference>
<evidence type="ECO:0000256" key="1">
    <source>
        <dbReference type="ARBA" id="ARBA00000085"/>
    </source>
</evidence>
<accession>A0A511DRE7</accession>
<dbReference type="InterPro" id="IPR003594">
    <property type="entry name" value="HATPase_dom"/>
</dbReference>
<sequence length="270" mass="28131">MWNVPEAHVVVPAQRDCRSRPEAGHEVEELRGLMHDVGHGLATLALLMESVRTTGEDPAQRESLLTMVEQETARLSSLLHHRGTRRGQAEPVMPVLARVVTFADRCGPASVTLTGDPGLPRLADPTLLWRIVSNLVDNAARAAGHGGTVQVHAAAQPGARHSRAAALVVDVVDDGPGFGLGPSGVSSLGLGVVRRLVSSCGGHMDITAGPSGRGTRVRVTLPAGTRTRRAPRPAPRIAHNAVRTAVQPASGPATPAVPSVRTAVPDPGRG</sequence>
<dbReference type="PANTHER" id="PTHR44936:SF9">
    <property type="entry name" value="SENSOR PROTEIN CREC"/>
    <property type="match status" value="1"/>
</dbReference>
<gene>
    <name evidence="9" type="ORF">PSU4_45820</name>
</gene>
<evidence type="ECO:0000256" key="3">
    <source>
        <dbReference type="ARBA" id="ARBA00022553"/>
    </source>
</evidence>
<dbReference type="GO" id="GO:0000160">
    <property type="term" value="P:phosphorelay signal transduction system"/>
    <property type="evidence" value="ECO:0007669"/>
    <property type="project" value="UniProtKB-KW"/>
</dbReference>
<keyword evidence="5" id="KW-0418">Kinase</keyword>
<evidence type="ECO:0000259" key="8">
    <source>
        <dbReference type="PROSITE" id="PS50109"/>
    </source>
</evidence>
<dbReference type="Pfam" id="PF02518">
    <property type="entry name" value="HATPase_c"/>
    <property type="match status" value="1"/>
</dbReference>
<name>A0A511DRE7_9PSEU</name>
<evidence type="ECO:0000313" key="10">
    <source>
        <dbReference type="Proteomes" id="UP000321685"/>
    </source>
</evidence>
<evidence type="ECO:0000256" key="4">
    <source>
        <dbReference type="ARBA" id="ARBA00022679"/>
    </source>
</evidence>
<keyword evidence="10" id="KW-1185">Reference proteome</keyword>
<dbReference type="PANTHER" id="PTHR44936">
    <property type="entry name" value="SENSOR PROTEIN CREC"/>
    <property type="match status" value="1"/>
</dbReference>
<evidence type="ECO:0000256" key="5">
    <source>
        <dbReference type="ARBA" id="ARBA00022777"/>
    </source>
</evidence>